<dbReference type="Pfam" id="PF12802">
    <property type="entry name" value="MarR_2"/>
    <property type="match status" value="1"/>
</dbReference>
<dbReference type="SMART" id="SM00347">
    <property type="entry name" value="HTH_MARR"/>
    <property type="match status" value="1"/>
</dbReference>
<dbReference type="InterPro" id="IPR036388">
    <property type="entry name" value="WH-like_DNA-bd_sf"/>
</dbReference>
<dbReference type="SUPFAM" id="SSF46785">
    <property type="entry name" value="Winged helix' DNA-binding domain"/>
    <property type="match status" value="1"/>
</dbReference>
<dbReference type="InterPro" id="IPR039422">
    <property type="entry name" value="MarR/SlyA-like"/>
</dbReference>
<gene>
    <name evidence="2" type="ORF">FM069_05960</name>
</gene>
<evidence type="ECO:0000259" key="1">
    <source>
        <dbReference type="PROSITE" id="PS50995"/>
    </source>
</evidence>
<dbReference type="InterPro" id="IPR000835">
    <property type="entry name" value="HTH_MarR-typ"/>
</dbReference>
<dbReference type="GO" id="GO:0006950">
    <property type="term" value="P:response to stress"/>
    <property type="evidence" value="ECO:0007669"/>
    <property type="project" value="TreeGrafter"/>
</dbReference>
<proteinExistence type="predicted"/>
<comment type="caution">
    <text evidence="2">The sequence shown here is derived from an EMBL/GenBank/DDBJ whole genome shotgun (WGS) entry which is preliminary data.</text>
</comment>
<dbReference type="AlphaFoldDB" id="A0A553H2M2"/>
<dbReference type="PANTHER" id="PTHR33164">
    <property type="entry name" value="TRANSCRIPTIONAL REGULATOR, MARR FAMILY"/>
    <property type="match status" value="1"/>
</dbReference>
<organism evidence="2 3">
    <name type="scientific">Pseudomonas mangiferae</name>
    <dbReference type="NCBI Taxonomy" id="2593654"/>
    <lineage>
        <taxon>Bacteria</taxon>
        <taxon>Pseudomonadati</taxon>
        <taxon>Pseudomonadota</taxon>
        <taxon>Gammaproteobacteria</taxon>
        <taxon>Pseudomonadales</taxon>
        <taxon>Pseudomonadaceae</taxon>
        <taxon>Pseudomonas</taxon>
    </lineage>
</organism>
<dbReference type="Proteomes" id="UP000315235">
    <property type="component" value="Unassembled WGS sequence"/>
</dbReference>
<reference evidence="2 3" key="1">
    <citation type="submission" date="2019-07" db="EMBL/GenBank/DDBJ databases">
        <title>Pseudomonas mangiferae sp. nov., isolated from bark of mango tree in Thailand.</title>
        <authorList>
            <person name="Srisuk N."/>
            <person name="Anurat P."/>
        </authorList>
    </citation>
    <scope>NUCLEOTIDE SEQUENCE [LARGE SCALE GENOMIC DNA]</scope>
    <source>
        <strain evidence="2 3">DMKU_BBB3-04</strain>
    </source>
</reference>
<sequence>MLTSHCLCTRLRRASRAVSHRYDEALADLGLNVAQYSLLRHIERLDRPSITGLAEATGLDRSTLGRNLKVLEGADLVTLGEGADLRHRLVALSETGRQRLAQALPRWRTAQARVAERLGEDHDTLMRLLATLERLD</sequence>
<name>A0A553H2M2_9PSED</name>
<dbReference type="PROSITE" id="PS50995">
    <property type="entry name" value="HTH_MARR_2"/>
    <property type="match status" value="1"/>
</dbReference>
<evidence type="ECO:0000313" key="3">
    <source>
        <dbReference type="Proteomes" id="UP000315235"/>
    </source>
</evidence>
<dbReference type="RefSeq" id="WP_143487368.1">
    <property type="nucleotide sequence ID" value="NZ_VJOY01000003.1"/>
</dbReference>
<dbReference type="GO" id="GO:0003700">
    <property type="term" value="F:DNA-binding transcription factor activity"/>
    <property type="evidence" value="ECO:0007669"/>
    <property type="project" value="InterPro"/>
</dbReference>
<feature type="domain" description="HTH marR-type" evidence="1">
    <location>
        <begin position="4"/>
        <end position="136"/>
    </location>
</feature>
<evidence type="ECO:0000313" key="2">
    <source>
        <dbReference type="EMBL" id="TRX75976.1"/>
    </source>
</evidence>
<dbReference type="PANTHER" id="PTHR33164:SF105">
    <property type="entry name" value="TRANSCRIPTIONAL REPRESSOR PROTEIN-RELATED"/>
    <property type="match status" value="1"/>
</dbReference>
<accession>A0A553H2M2</accession>
<dbReference type="InterPro" id="IPR036390">
    <property type="entry name" value="WH_DNA-bd_sf"/>
</dbReference>
<dbReference type="EMBL" id="VJOY01000003">
    <property type="protein sequence ID" value="TRX75976.1"/>
    <property type="molecule type" value="Genomic_DNA"/>
</dbReference>
<dbReference type="OrthoDB" id="120080at2"/>
<dbReference type="Gene3D" id="1.10.10.10">
    <property type="entry name" value="Winged helix-like DNA-binding domain superfamily/Winged helix DNA-binding domain"/>
    <property type="match status" value="1"/>
</dbReference>
<keyword evidence="3" id="KW-1185">Reference proteome</keyword>
<protein>
    <submittedName>
        <fullName evidence="2">Winged helix-turn-helix transcriptional regulator</fullName>
    </submittedName>
</protein>